<reference evidence="2" key="1">
    <citation type="journal article" date="2014" name="Front. Microbiol.">
        <title>High frequency of phylogenetically diverse reductive dehalogenase-homologous genes in deep subseafloor sedimentary metagenomes.</title>
        <authorList>
            <person name="Kawai M."/>
            <person name="Futagami T."/>
            <person name="Toyoda A."/>
            <person name="Takaki Y."/>
            <person name="Nishi S."/>
            <person name="Hori S."/>
            <person name="Arai W."/>
            <person name="Tsubouchi T."/>
            <person name="Morono Y."/>
            <person name="Uchiyama I."/>
            <person name="Ito T."/>
            <person name="Fujiyama A."/>
            <person name="Inagaki F."/>
            <person name="Takami H."/>
        </authorList>
    </citation>
    <scope>NUCLEOTIDE SEQUENCE</scope>
    <source>
        <strain evidence="2">Expedition CK06-06</strain>
    </source>
</reference>
<evidence type="ECO:0000313" key="2">
    <source>
        <dbReference type="EMBL" id="GAI92861.1"/>
    </source>
</evidence>
<dbReference type="AlphaFoldDB" id="X1TNA8"/>
<gene>
    <name evidence="2" type="ORF">S12H4_30809</name>
</gene>
<protein>
    <recommendedName>
        <fullName evidence="1">Death domain-containing protein</fullName>
    </recommendedName>
</protein>
<feature type="domain" description="Death" evidence="1">
    <location>
        <begin position="124"/>
        <end position="181"/>
    </location>
</feature>
<dbReference type="PROSITE" id="PS50017">
    <property type="entry name" value="DEATH_DOMAIN"/>
    <property type="match status" value="1"/>
</dbReference>
<organism evidence="2">
    <name type="scientific">marine sediment metagenome</name>
    <dbReference type="NCBI Taxonomy" id="412755"/>
    <lineage>
        <taxon>unclassified sequences</taxon>
        <taxon>metagenomes</taxon>
        <taxon>ecological metagenomes</taxon>
    </lineage>
</organism>
<accession>X1TNA8</accession>
<sequence>MENSLMSMIEVSVPETMMKKYDLPRPKFKTKRESWEKWAPQALEIVKLKLSKLQGLWGVDDLIAEHQLSRLKAKLEFFSNEVDDTWVYDGESSFKPIWVSRYADKYLWSHAKRFLGMSATVSPWRQLCHDLGISTSEVEFVDVPSVFDTDRRPIHYWPAANMNHQTKETEFPSLVAALDKILEQHPNEKG</sequence>
<dbReference type="InterPro" id="IPR000488">
    <property type="entry name" value="Death_dom"/>
</dbReference>
<feature type="non-terminal residue" evidence="2">
    <location>
        <position position="190"/>
    </location>
</feature>
<evidence type="ECO:0000259" key="1">
    <source>
        <dbReference type="PROSITE" id="PS50017"/>
    </source>
</evidence>
<proteinExistence type="predicted"/>
<comment type="caution">
    <text evidence="2">The sequence shown here is derived from an EMBL/GenBank/DDBJ whole genome shotgun (WGS) entry which is preliminary data.</text>
</comment>
<dbReference type="EMBL" id="BARW01017916">
    <property type="protein sequence ID" value="GAI92861.1"/>
    <property type="molecule type" value="Genomic_DNA"/>
</dbReference>
<name>X1TNA8_9ZZZZ</name>
<dbReference type="GO" id="GO:0007165">
    <property type="term" value="P:signal transduction"/>
    <property type="evidence" value="ECO:0007669"/>
    <property type="project" value="InterPro"/>
</dbReference>